<organism evidence="1 2">
    <name type="scientific">Leucobacter luti</name>
    <dbReference type="NCBI Taxonomy" id="340320"/>
    <lineage>
        <taxon>Bacteria</taxon>
        <taxon>Bacillati</taxon>
        <taxon>Actinomycetota</taxon>
        <taxon>Actinomycetes</taxon>
        <taxon>Micrococcales</taxon>
        <taxon>Microbacteriaceae</taxon>
        <taxon>Leucobacter</taxon>
    </lineage>
</organism>
<accession>A0A4V6MD43</accession>
<dbReference type="EMBL" id="SHKI01000003">
    <property type="protein sequence ID" value="RZT66769.1"/>
    <property type="molecule type" value="Genomic_DNA"/>
</dbReference>
<comment type="caution">
    <text evidence="1">The sequence shown here is derived from an EMBL/GenBank/DDBJ whole genome shotgun (WGS) entry which is preliminary data.</text>
</comment>
<proteinExistence type="predicted"/>
<sequence>MIGDREVMLARPMIVQFVNAVEVGDPEAITSVYAQVASRFGVDGPQAVAVLCADLLREERAKTDRMRGFLAAANHEAAVNGQAYLTEKRRVAELRDILNERAAASTAKRERKSA</sequence>
<evidence type="ECO:0000313" key="1">
    <source>
        <dbReference type="EMBL" id="RZT66769.1"/>
    </source>
</evidence>
<gene>
    <name evidence="1" type="ORF">EV139_0896</name>
</gene>
<dbReference type="AlphaFoldDB" id="A0A4V6MD43"/>
<protein>
    <submittedName>
        <fullName evidence="1">Uncharacterized protein</fullName>
    </submittedName>
</protein>
<dbReference type="RefSeq" id="WP_130453117.1">
    <property type="nucleotide sequence ID" value="NZ_QYAG01000001.1"/>
</dbReference>
<reference evidence="1 2" key="1">
    <citation type="journal article" date="2015" name="Stand. Genomic Sci.">
        <title>Genomic Encyclopedia of Bacterial and Archaeal Type Strains, Phase III: the genomes of soil and plant-associated and newly described type strains.</title>
        <authorList>
            <person name="Whitman W.B."/>
            <person name="Woyke T."/>
            <person name="Klenk H.P."/>
            <person name="Zhou Y."/>
            <person name="Lilburn T.G."/>
            <person name="Beck B.J."/>
            <person name="De Vos P."/>
            <person name="Vandamme P."/>
            <person name="Eisen J.A."/>
            <person name="Garrity G."/>
            <person name="Hugenholtz P."/>
            <person name="Kyrpides N.C."/>
        </authorList>
    </citation>
    <scope>NUCLEOTIDE SEQUENCE [LARGE SCALE GENOMIC DNA]</scope>
    <source>
        <strain evidence="1 2">RF6</strain>
    </source>
</reference>
<dbReference type="Proteomes" id="UP000291832">
    <property type="component" value="Unassembled WGS sequence"/>
</dbReference>
<keyword evidence="2" id="KW-1185">Reference proteome</keyword>
<name>A0A4V6MD43_9MICO</name>
<evidence type="ECO:0000313" key="2">
    <source>
        <dbReference type="Proteomes" id="UP000291832"/>
    </source>
</evidence>